<reference evidence="2 3" key="1">
    <citation type="submission" date="2016-10" db="EMBL/GenBank/DDBJ databases">
        <authorList>
            <person name="de Groot N.N."/>
        </authorList>
    </citation>
    <scope>NUCLEOTIDE SEQUENCE [LARGE SCALE GENOMIC DNA]</scope>
    <source>
        <strain evidence="2 3">CPCC 100156</strain>
    </source>
</reference>
<evidence type="ECO:0000313" key="2">
    <source>
        <dbReference type="EMBL" id="SDE55951.1"/>
    </source>
</evidence>
<feature type="region of interest" description="Disordered" evidence="1">
    <location>
        <begin position="111"/>
        <end position="142"/>
    </location>
</feature>
<evidence type="ECO:0000313" key="3">
    <source>
        <dbReference type="Proteomes" id="UP000198925"/>
    </source>
</evidence>
<dbReference type="InterPro" id="IPR019587">
    <property type="entry name" value="Polyketide_cyclase/dehydratase"/>
</dbReference>
<gene>
    <name evidence="2" type="ORF">SAMN04487779_10557</name>
</gene>
<dbReference type="AlphaFoldDB" id="A0A1G7DX07"/>
<dbReference type="EMBL" id="FMZX01000055">
    <property type="protein sequence ID" value="SDE55951.1"/>
    <property type="molecule type" value="Genomic_DNA"/>
</dbReference>
<dbReference type="SUPFAM" id="SSF55961">
    <property type="entry name" value="Bet v1-like"/>
    <property type="match status" value="1"/>
</dbReference>
<dbReference type="Proteomes" id="UP000198925">
    <property type="component" value="Unassembled WGS sequence"/>
</dbReference>
<name>A0A1G7DX07_9PROT</name>
<protein>
    <submittedName>
        <fullName evidence="2">Polyketide cyclase / dehydrase and lipid transport</fullName>
    </submittedName>
</protein>
<feature type="compositionally biased region" description="Basic and acidic residues" evidence="1">
    <location>
        <begin position="111"/>
        <end position="124"/>
    </location>
</feature>
<dbReference type="InterPro" id="IPR023393">
    <property type="entry name" value="START-like_dom_sf"/>
</dbReference>
<proteinExistence type="predicted"/>
<dbReference type="RefSeq" id="WP_090665374.1">
    <property type="nucleotide sequence ID" value="NZ_FMZX01000055.1"/>
</dbReference>
<organism evidence="2 3">
    <name type="scientific">Belnapia rosea</name>
    <dbReference type="NCBI Taxonomy" id="938405"/>
    <lineage>
        <taxon>Bacteria</taxon>
        <taxon>Pseudomonadati</taxon>
        <taxon>Pseudomonadota</taxon>
        <taxon>Alphaproteobacteria</taxon>
        <taxon>Acetobacterales</taxon>
        <taxon>Roseomonadaceae</taxon>
        <taxon>Belnapia</taxon>
    </lineage>
</organism>
<sequence length="142" mass="15412">MEQQITIARPADEVFAYLADLTHLRHWLPQLRREETELPDAGLESDRAAGTVRWSFDPAGEWRVHGTKGVTTLTLSLQRDTAQAADPTGPETPEDAARFSAEAALQSLKSHLERAGGGDPDLHTADVSSRAFGHSATSDPNI</sequence>
<dbReference type="Pfam" id="PF10604">
    <property type="entry name" value="Polyketide_cyc2"/>
    <property type="match status" value="1"/>
</dbReference>
<evidence type="ECO:0000256" key="1">
    <source>
        <dbReference type="SAM" id="MobiDB-lite"/>
    </source>
</evidence>
<keyword evidence="3" id="KW-1185">Reference proteome</keyword>
<dbReference type="Gene3D" id="3.30.530.20">
    <property type="match status" value="1"/>
</dbReference>
<accession>A0A1G7DX07</accession>
<dbReference type="CDD" id="cd07812">
    <property type="entry name" value="SRPBCC"/>
    <property type="match status" value="1"/>
</dbReference>